<evidence type="ECO:0000313" key="2">
    <source>
        <dbReference type="EMBL" id="RCK68685.1"/>
    </source>
</evidence>
<reference evidence="2 3" key="1">
    <citation type="submission" date="2018-07" db="EMBL/GenBank/DDBJ databases">
        <title>Desertimonas flava gen. nov. sp. nov.</title>
        <authorList>
            <person name="Liu S."/>
        </authorList>
    </citation>
    <scope>NUCLEOTIDE SEQUENCE [LARGE SCALE GENOMIC DNA]</scope>
    <source>
        <strain evidence="2 3">16Sb5-5</strain>
    </source>
</reference>
<organism evidence="2 3">
    <name type="scientific">Desertihabitans brevis</name>
    <dbReference type="NCBI Taxonomy" id="2268447"/>
    <lineage>
        <taxon>Bacteria</taxon>
        <taxon>Bacillati</taxon>
        <taxon>Actinomycetota</taxon>
        <taxon>Actinomycetes</taxon>
        <taxon>Propionibacteriales</taxon>
        <taxon>Propionibacteriaceae</taxon>
        <taxon>Desertihabitans</taxon>
    </lineage>
</organism>
<proteinExistence type="predicted"/>
<dbReference type="SUPFAM" id="SSF56601">
    <property type="entry name" value="beta-lactamase/transpeptidase-like"/>
    <property type="match status" value="1"/>
</dbReference>
<evidence type="ECO:0000313" key="3">
    <source>
        <dbReference type="Proteomes" id="UP000252770"/>
    </source>
</evidence>
<dbReference type="GO" id="GO:0016787">
    <property type="term" value="F:hydrolase activity"/>
    <property type="evidence" value="ECO:0007669"/>
    <property type="project" value="UniProtKB-KW"/>
</dbReference>
<keyword evidence="2" id="KW-0378">Hydrolase</keyword>
<accession>A0A367YS15</accession>
<dbReference type="Pfam" id="PF00144">
    <property type="entry name" value="Beta-lactamase"/>
    <property type="match status" value="1"/>
</dbReference>
<dbReference type="PANTHER" id="PTHR43283:SF7">
    <property type="entry name" value="BETA-LACTAMASE-RELATED DOMAIN-CONTAINING PROTEIN"/>
    <property type="match status" value="1"/>
</dbReference>
<dbReference type="Proteomes" id="UP000252770">
    <property type="component" value="Unassembled WGS sequence"/>
</dbReference>
<dbReference type="Gene3D" id="3.40.710.10">
    <property type="entry name" value="DD-peptidase/beta-lactamase superfamily"/>
    <property type="match status" value="1"/>
</dbReference>
<dbReference type="PANTHER" id="PTHR43283">
    <property type="entry name" value="BETA-LACTAMASE-RELATED"/>
    <property type="match status" value="1"/>
</dbReference>
<dbReference type="EMBL" id="QOUI01000010">
    <property type="protein sequence ID" value="RCK68685.1"/>
    <property type="molecule type" value="Genomic_DNA"/>
</dbReference>
<evidence type="ECO:0000259" key="1">
    <source>
        <dbReference type="Pfam" id="PF00144"/>
    </source>
</evidence>
<protein>
    <submittedName>
        <fullName evidence="2">Class A beta-lactamase-related serine hydrolase</fullName>
    </submittedName>
</protein>
<comment type="caution">
    <text evidence="2">The sequence shown here is derived from an EMBL/GenBank/DDBJ whole genome shotgun (WGS) entry which is preliminary data.</text>
</comment>
<gene>
    <name evidence="2" type="ORF">DT076_15350</name>
</gene>
<dbReference type="InterPro" id="IPR050789">
    <property type="entry name" value="Diverse_Enzym_Activities"/>
</dbReference>
<sequence>MPRSTPSEQQVDAEGVQATLDAWERSGTELHSLMVLRHGSVVAEGWWSPYSAGRRHLLYSLSKTFTATAAALASGEGLLDLDDTLLSHFPELDADVTDPRSRAIRLRHVAAMASGHDHETLPEALAEDPANPVRGFLRLPPQAEPGTLFAYNQPCTFSLGAVVQRRSGRTLTQYLRPLLDRLGAGPVGWLSRDGVELGFSGLHARTEDVARLGQLYLSGGRWEGEQLLPDGWVAEATRSHVATDGEPNPDWRQGYGFQVWQSRHGYRGDGAFGQFCLVLPEQDAVVVTTAATEDMQTLLDAVWEHLLPALGAEGDLDADARLAERLAGLRLRPAGDGGAVEGRWAGHRTVTPGERTPDGLDALELSEGPEGWTLTLHQAGELFTVPLGAGDWAVGDAQGADGPVPVAVSAGPVTTADGTSALAVAVLLLETPHALDLTLHADGQADVAWRTVPLHRGRLAEMRCPV</sequence>
<feature type="domain" description="Beta-lactamase-related" evidence="1">
    <location>
        <begin position="32"/>
        <end position="293"/>
    </location>
</feature>
<keyword evidence="3" id="KW-1185">Reference proteome</keyword>
<name>A0A367YS15_9ACTN</name>
<dbReference type="AlphaFoldDB" id="A0A367YS15"/>
<dbReference type="InterPro" id="IPR001466">
    <property type="entry name" value="Beta-lactam-related"/>
</dbReference>
<dbReference type="InterPro" id="IPR012338">
    <property type="entry name" value="Beta-lactam/transpept-like"/>
</dbReference>